<sequence>MKKSTLAALALCIGLGGCATASKDVPTTYMSPKLFETYNCAQLSSELQRISTRVVQLGGRLDKAASNDKALTGVGVILFWPALLHLGGTKVPEANYARLKGEFDAVQQSLNIKQCPAEAIVAAK</sequence>
<name>A0A2U2I665_9BURK</name>
<protein>
    <recommendedName>
        <fullName evidence="4">Metal ABC transporter ATP-binding protein</fullName>
    </recommendedName>
</protein>
<evidence type="ECO:0000256" key="1">
    <source>
        <dbReference type="SAM" id="SignalP"/>
    </source>
</evidence>
<evidence type="ECO:0008006" key="4">
    <source>
        <dbReference type="Google" id="ProtNLM"/>
    </source>
</evidence>
<dbReference type="OrthoDB" id="6647798at2"/>
<keyword evidence="3" id="KW-1185">Reference proteome</keyword>
<reference evidence="2 3" key="1">
    <citation type="submission" date="2018-04" db="EMBL/GenBank/DDBJ databases">
        <title>Massilia violaceinigra sp. nov., a novel purple-pigmented bacterium isolated from Tianshan glacier, Xinjiang, China.</title>
        <authorList>
            <person name="Wang H."/>
        </authorList>
    </citation>
    <scope>NUCLEOTIDE SEQUENCE [LARGE SCALE GENOMIC DNA]</scope>
    <source>
        <strain evidence="2 3">B448-2</strain>
    </source>
</reference>
<accession>A0A2U2I665</accession>
<dbReference type="EMBL" id="PXWF02000044">
    <property type="protein sequence ID" value="PWF55129.1"/>
    <property type="molecule type" value="Genomic_DNA"/>
</dbReference>
<comment type="caution">
    <text evidence="2">The sequence shown here is derived from an EMBL/GenBank/DDBJ whole genome shotgun (WGS) entry which is preliminary data.</text>
</comment>
<feature type="signal peptide" evidence="1">
    <location>
        <begin position="1"/>
        <end position="21"/>
    </location>
</feature>
<dbReference type="Proteomes" id="UP000241421">
    <property type="component" value="Unassembled WGS sequence"/>
</dbReference>
<evidence type="ECO:0000313" key="3">
    <source>
        <dbReference type="Proteomes" id="UP000241421"/>
    </source>
</evidence>
<dbReference type="PROSITE" id="PS51257">
    <property type="entry name" value="PROKAR_LIPOPROTEIN"/>
    <property type="match status" value="1"/>
</dbReference>
<evidence type="ECO:0000313" key="2">
    <source>
        <dbReference type="EMBL" id="PWF55129.1"/>
    </source>
</evidence>
<feature type="chain" id="PRO_5015421762" description="Metal ABC transporter ATP-binding protein" evidence="1">
    <location>
        <begin position="22"/>
        <end position="124"/>
    </location>
</feature>
<proteinExistence type="predicted"/>
<dbReference type="AlphaFoldDB" id="A0A2U2I665"/>
<keyword evidence="1" id="KW-0732">Signal</keyword>
<dbReference type="RefSeq" id="WP_106756092.1">
    <property type="nucleotide sequence ID" value="NZ_PXWF02000044.1"/>
</dbReference>
<organism evidence="2 3">
    <name type="scientific">Massilia glaciei</name>
    <dbReference type="NCBI Taxonomy" id="1524097"/>
    <lineage>
        <taxon>Bacteria</taxon>
        <taxon>Pseudomonadati</taxon>
        <taxon>Pseudomonadota</taxon>
        <taxon>Betaproteobacteria</taxon>
        <taxon>Burkholderiales</taxon>
        <taxon>Oxalobacteraceae</taxon>
        <taxon>Telluria group</taxon>
        <taxon>Massilia</taxon>
    </lineage>
</organism>
<gene>
    <name evidence="2" type="ORF">C7C56_003410</name>
</gene>